<dbReference type="Proteomes" id="UP000007842">
    <property type="component" value="Plasmid pSCATT"/>
</dbReference>
<geneLocation type="plasmid" evidence="2 3">
    <name>pSCATT</name>
</geneLocation>
<evidence type="ECO:0000313" key="3">
    <source>
        <dbReference type="Proteomes" id="UP000007842"/>
    </source>
</evidence>
<accession>G8XDT2</accession>
<accession>F8JMD1</accession>
<evidence type="ECO:0000256" key="1">
    <source>
        <dbReference type="SAM" id="MobiDB-lite"/>
    </source>
</evidence>
<dbReference type="EMBL" id="CP003229">
    <property type="protein sequence ID" value="AEW99167.1"/>
    <property type="molecule type" value="Genomic_DNA"/>
</dbReference>
<proteinExistence type="predicted"/>
<protein>
    <submittedName>
        <fullName evidence="2">Uncharacterized protein</fullName>
    </submittedName>
</protein>
<dbReference type="OrthoDB" id="9947281at2"/>
<dbReference type="AlphaFoldDB" id="F8JMD1"/>
<reference evidence="3" key="1">
    <citation type="submission" date="2011-12" db="EMBL/GenBank/DDBJ databases">
        <title>Complete genome sequence of Streptomyces cattleya strain DSM 46488.</title>
        <authorList>
            <person name="Ou H.-Y."/>
            <person name="Li P."/>
            <person name="Zhao C."/>
            <person name="O'Hagan D."/>
            <person name="Deng Z."/>
        </authorList>
    </citation>
    <scope>NUCLEOTIDE SEQUENCE [LARGE SCALE GENOMIC DNA]</scope>
    <source>
        <strain evidence="3">ATCC 35852 / DSM 46488 / JCM 4925 / NBRC 14057 / NRRL 8057</strain>
        <plasmid evidence="3">Plasmid pSCATT</plasmid>
    </source>
</reference>
<dbReference type="KEGG" id="scy:SCATT_p09740"/>
<organism evidence="2 3">
    <name type="scientific">Streptantibioticus cattleyicolor (strain ATCC 35852 / DSM 46488 / JCM 4925 / NBRC 14057 / NRRL 8057)</name>
    <name type="common">Streptomyces cattleya</name>
    <dbReference type="NCBI Taxonomy" id="1003195"/>
    <lineage>
        <taxon>Bacteria</taxon>
        <taxon>Bacillati</taxon>
        <taxon>Actinomycetota</taxon>
        <taxon>Actinomycetes</taxon>
        <taxon>Kitasatosporales</taxon>
        <taxon>Streptomycetaceae</taxon>
        <taxon>Streptantibioticus</taxon>
    </lineage>
</organism>
<dbReference type="HOGENOM" id="CLU_2025370_0_0_11"/>
<feature type="region of interest" description="Disordered" evidence="1">
    <location>
        <begin position="70"/>
        <end position="97"/>
    </location>
</feature>
<gene>
    <name evidence="2" type="ordered locus">SCATT_p09740</name>
</gene>
<keyword evidence="3" id="KW-1185">Reference proteome</keyword>
<dbReference type="PATRIC" id="fig|1003195.11.peg.737"/>
<sequence>MTQQDPTGLAALTDDELRTHVRIMLEGRSRRGPAEWALTGLDDEVYEEIERRVPACAALRRRQDELLHADLERRRRHDPTTPQVSDYADNGHPWADPDAERAYVRARDEWRRLMAGWLDASG</sequence>
<name>F8JMD1_STREN</name>
<dbReference type="KEGG" id="sct:SCAT_p0764"/>
<evidence type="ECO:0000313" key="2">
    <source>
        <dbReference type="EMBL" id="AEW99167.1"/>
    </source>
</evidence>
<dbReference type="RefSeq" id="WP_014151217.1">
    <property type="nucleotide sequence ID" value="NC_016113.1"/>
</dbReference>
<keyword evidence="2" id="KW-0614">Plasmid</keyword>